<organism evidence="2 3">
    <name type="scientific">Dunaliella salina</name>
    <name type="common">Green alga</name>
    <name type="synonym">Protococcus salinus</name>
    <dbReference type="NCBI Taxonomy" id="3046"/>
    <lineage>
        <taxon>Eukaryota</taxon>
        <taxon>Viridiplantae</taxon>
        <taxon>Chlorophyta</taxon>
        <taxon>core chlorophytes</taxon>
        <taxon>Chlorophyceae</taxon>
        <taxon>CS clade</taxon>
        <taxon>Chlamydomonadales</taxon>
        <taxon>Dunaliellaceae</taxon>
        <taxon>Dunaliella</taxon>
    </lineage>
</organism>
<proteinExistence type="predicted"/>
<sequence length="55" mass="5668">MAAAVQPGWLGQGVCRDGTAGRSPYLQPQAPRLLELPSQALAQARGAANRQPGQG</sequence>
<evidence type="ECO:0000256" key="1">
    <source>
        <dbReference type="SAM" id="MobiDB-lite"/>
    </source>
</evidence>
<name>A0ABQ7GXK9_DUNSA</name>
<dbReference type="Proteomes" id="UP000815325">
    <property type="component" value="Unassembled WGS sequence"/>
</dbReference>
<evidence type="ECO:0008006" key="4">
    <source>
        <dbReference type="Google" id="ProtNLM"/>
    </source>
</evidence>
<keyword evidence="3" id="KW-1185">Reference proteome</keyword>
<dbReference type="EMBL" id="MU069546">
    <property type="protein sequence ID" value="KAF5839347.1"/>
    <property type="molecule type" value="Genomic_DNA"/>
</dbReference>
<comment type="caution">
    <text evidence="2">The sequence shown here is derived from an EMBL/GenBank/DDBJ whole genome shotgun (WGS) entry which is preliminary data.</text>
</comment>
<evidence type="ECO:0000313" key="2">
    <source>
        <dbReference type="EMBL" id="KAF5839347.1"/>
    </source>
</evidence>
<feature type="region of interest" description="Disordered" evidence="1">
    <location>
        <begin position="1"/>
        <end position="31"/>
    </location>
</feature>
<protein>
    <recommendedName>
        <fullName evidence="4">Encoded protein</fullName>
    </recommendedName>
</protein>
<accession>A0ABQ7GXK9</accession>
<gene>
    <name evidence="2" type="ORF">DUNSADRAFT_1031</name>
</gene>
<evidence type="ECO:0000313" key="3">
    <source>
        <dbReference type="Proteomes" id="UP000815325"/>
    </source>
</evidence>
<reference evidence="2" key="1">
    <citation type="submission" date="2017-08" db="EMBL/GenBank/DDBJ databases">
        <authorList>
            <person name="Polle J.E."/>
            <person name="Barry K."/>
            <person name="Cushman J."/>
            <person name="Schmutz J."/>
            <person name="Tran D."/>
            <person name="Hathwaick L.T."/>
            <person name="Yim W.C."/>
            <person name="Jenkins J."/>
            <person name="Mckie-Krisberg Z.M."/>
            <person name="Prochnik S."/>
            <person name="Lindquist E."/>
            <person name="Dockter R.B."/>
            <person name="Adam C."/>
            <person name="Molina H."/>
            <person name="Bunkerborg J."/>
            <person name="Jin E."/>
            <person name="Buchheim M."/>
            <person name="Magnuson J."/>
        </authorList>
    </citation>
    <scope>NUCLEOTIDE SEQUENCE</scope>
    <source>
        <strain evidence="2">CCAP 19/18</strain>
    </source>
</reference>